<dbReference type="InterPro" id="IPR036259">
    <property type="entry name" value="MFS_trans_sf"/>
</dbReference>
<feature type="transmembrane region" description="Helical" evidence="7">
    <location>
        <begin position="244"/>
        <end position="266"/>
    </location>
</feature>
<evidence type="ECO:0000313" key="9">
    <source>
        <dbReference type="EMBL" id="MEE6716683.1"/>
    </source>
</evidence>
<evidence type="ECO:0000256" key="7">
    <source>
        <dbReference type="SAM" id="Phobius"/>
    </source>
</evidence>
<dbReference type="PROSITE" id="PS50850">
    <property type="entry name" value="MFS"/>
    <property type="match status" value="1"/>
</dbReference>
<name>A0ABU7T245_9LACO</name>
<dbReference type="RefSeq" id="WP_331244271.1">
    <property type="nucleotide sequence ID" value="NZ_JAQSGJ010000044.1"/>
</dbReference>
<feature type="transmembrane region" description="Helical" evidence="7">
    <location>
        <begin position="133"/>
        <end position="158"/>
    </location>
</feature>
<protein>
    <submittedName>
        <fullName evidence="9">MFS transporter</fullName>
    </submittedName>
</protein>
<evidence type="ECO:0000259" key="8">
    <source>
        <dbReference type="PROSITE" id="PS50850"/>
    </source>
</evidence>
<reference evidence="9 10" key="1">
    <citation type="submission" date="2023-02" db="EMBL/GenBank/DDBJ databases">
        <title>The predominant lactic acid bacteria and yeasts involved in the spontaneous fermentation of millet during the production of the traditional porridge Hausa koko in Ghana.</title>
        <authorList>
            <person name="Atter A."/>
            <person name="Diaz M."/>
        </authorList>
    </citation>
    <scope>NUCLEOTIDE SEQUENCE [LARGE SCALE GENOMIC DNA]</scope>
    <source>
        <strain evidence="9 10">FI11640</strain>
    </source>
</reference>
<feature type="transmembrane region" description="Helical" evidence="7">
    <location>
        <begin position="338"/>
        <end position="357"/>
    </location>
</feature>
<dbReference type="Gene3D" id="1.20.1250.20">
    <property type="entry name" value="MFS general substrate transporter like domains"/>
    <property type="match status" value="1"/>
</dbReference>
<sequence>MNKKKLPLIIGILSMNLLLMSGSAVGSAIAAISKSFSHESISKVQMISSIPQLGQLIATIVFSWLAFKLTRKNLGLLAVAIVAVFGLVPAFYSNSLNMILACMVLIGFGLGLISNIVPILLQEHFEGEERAAVMGWSVGVNNVGMMAFTAIGGVLGGADWRNLFWVYGISVLILLLVFFLVPQDTRVSDSDKQADAKSETGFWSIVKSLSGYVYVIFGVTFIISLAMMTFMANQSILLAGQGKGTAYTAMVTAIGNIGGIATALGLKYIRKITRTDTLAWGFIATALSFVCVAFSGNIVMHVLGNMFSGAGIVMVNATIPYELSVLSNQKQFTVAISMNTFVSSIAGVLAPMILAAVNIGAGFNSFVAGIALSVIVAGLLFVTRLGKRVEKASNLPQAPAGA</sequence>
<dbReference type="Proteomes" id="UP001330016">
    <property type="component" value="Unassembled WGS sequence"/>
</dbReference>
<dbReference type="SUPFAM" id="SSF103473">
    <property type="entry name" value="MFS general substrate transporter"/>
    <property type="match status" value="1"/>
</dbReference>
<evidence type="ECO:0000256" key="6">
    <source>
        <dbReference type="ARBA" id="ARBA00023136"/>
    </source>
</evidence>
<evidence type="ECO:0000256" key="1">
    <source>
        <dbReference type="ARBA" id="ARBA00004651"/>
    </source>
</evidence>
<keyword evidence="3" id="KW-1003">Cell membrane</keyword>
<dbReference type="PANTHER" id="PTHR23517">
    <property type="entry name" value="RESISTANCE PROTEIN MDTM, PUTATIVE-RELATED-RELATED"/>
    <property type="match status" value="1"/>
</dbReference>
<accession>A0ABU7T245</accession>
<keyword evidence="6 7" id="KW-0472">Membrane</keyword>
<comment type="caution">
    <text evidence="9">The sequence shown here is derived from an EMBL/GenBank/DDBJ whole genome shotgun (WGS) entry which is preliminary data.</text>
</comment>
<comment type="subcellular location">
    <subcellularLocation>
        <location evidence="1">Cell membrane</location>
        <topology evidence="1">Multi-pass membrane protein</topology>
    </subcellularLocation>
</comment>
<feature type="transmembrane region" description="Helical" evidence="7">
    <location>
        <begin position="98"/>
        <end position="121"/>
    </location>
</feature>
<keyword evidence="10" id="KW-1185">Reference proteome</keyword>
<keyword evidence="2" id="KW-0813">Transport</keyword>
<evidence type="ECO:0000256" key="2">
    <source>
        <dbReference type="ARBA" id="ARBA00022448"/>
    </source>
</evidence>
<dbReference type="Pfam" id="PF07690">
    <property type="entry name" value="MFS_1"/>
    <property type="match status" value="1"/>
</dbReference>
<dbReference type="InterPro" id="IPR020846">
    <property type="entry name" value="MFS_dom"/>
</dbReference>
<dbReference type="PANTHER" id="PTHR23517:SF2">
    <property type="entry name" value="MULTIDRUG RESISTANCE PROTEIN MDTH"/>
    <property type="match status" value="1"/>
</dbReference>
<feature type="transmembrane region" description="Helical" evidence="7">
    <location>
        <begin position="74"/>
        <end position="92"/>
    </location>
</feature>
<feature type="transmembrane region" description="Helical" evidence="7">
    <location>
        <begin position="306"/>
        <end position="326"/>
    </location>
</feature>
<keyword evidence="4 7" id="KW-0812">Transmembrane</keyword>
<evidence type="ECO:0000256" key="3">
    <source>
        <dbReference type="ARBA" id="ARBA00022475"/>
    </source>
</evidence>
<evidence type="ECO:0000256" key="5">
    <source>
        <dbReference type="ARBA" id="ARBA00022989"/>
    </source>
</evidence>
<gene>
    <name evidence="9" type="ORF">PS435_12545</name>
</gene>
<feature type="transmembrane region" description="Helical" evidence="7">
    <location>
        <begin position="164"/>
        <end position="182"/>
    </location>
</feature>
<keyword evidence="5 7" id="KW-1133">Transmembrane helix</keyword>
<feature type="transmembrane region" description="Helical" evidence="7">
    <location>
        <begin position="363"/>
        <end position="382"/>
    </location>
</feature>
<feature type="domain" description="Major facilitator superfamily (MFS) profile" evidence="8">
    <location>
        <begin position="7"/>
        <end position="390"/>
    </location>
</feature>
<dbReference type="InterPro" id="IPR011701">
    <property type="entry name" value="MFS"/>
</dbReference>
<evidence type="ECO:0000256" key="4">
    <source>
        <dbReference type="ARBA" id="ARBA00022692"/>
    </source>
</evidence>
<evidence type="ECO:0000313" key="10">
    <source>
        <dbReference type="Proteomes" id="UP001330016"/>
    </source>
</evidence>
<dbReference type="EMBL" id="JAQSGK010000044">
    <property type="protein sequence ID" value="MEE6716683.1"/>
    <property type="molecule type" value="Genomic_DNA"/>
</dbReference>
<proteinExistence type="predicted"/>
<organism evidence="9 10">
    <name type="scientific">Schleiferilactobacillus harbinensis</name>
    <dbReference type="NCBI Taxonomy" id="304207"/>
    <lineage>
        <taxon>Bacteria</taxon>
        <taxon>Bacillati</taxon>
        <taxon>Bacillota</taxon>
        <taxon>Bacilli</taxon>
        <taxon>Lactobacillales</taxon>
        <taxon>Lactobacillaceae</taxon>
        <taxon>Schleiferilactobacillus</taxon>
    </lineage>
</organism>
<feature type="transmembrane region" description="Helical" evidence="7">
    <location>
        <begin position="278"/>
        <end position="300"/>
    </location>
</feature>
<feature type="transmembrane region" description="Helical" evidence="7">
    <location>
        <begin position="46"/>
        <end position="67"/>
    </location>
</feature>
<feature type="transmembrane region" description="Helical" evidence="7">
    <location>
        <begin position="212"/>
        <end position="232"/>
    </location>
</feature>
<dbReference type="InterPro" id="IPR050171">
    <property type="entry name" value="MFS_Transporters"/>
</dbReference>